<dbReference type="PANTHER" id="PTHR38469:SF1">
    <property type="entry name" value="PERIPLASMIC PEPTIDASE SUBFAMILY S1B"/>
    <property type="match status" value="1"/>
</dbReference>
<dbReference type="GO" id="GO:0008239">
    <property type="term" value="F:dipeptidyl-peptidase activity"/>
    <property type="evidence" value="ECO:0007669"/>
    <property type="project" value="UniProtKB-UniRule"/>
</dbReference>
<organism evidence="7 8">
    <name type="scientific">Luteolibacter ambystomatis</name>
    <dbReference type="NCBI Taxonomy" id="2824561"/>
    <lineage>
        <taxon>Bacteria</taxon>
        <taxon>Pseudomonadati</taxon>
        <taxon>Verrucomicrobiota</taxon>
        <taxon>Verrucomicrobiia</taxon>
        <taxon>Verrucomicrobiales</taxon>
        <taxon>Verrucomicrobiaceae</taxon>
        <taxon>Luteolibacter</taxon>
    </lineage>
</organism>
<evidence type="ECO:0000256" key="4">
    <source>
        <dbReference type="ARBA" id="ARBA00022729"/>
    </source>
</evidence>
<keyword evidence="5 6" id="KW-0378">Hydrolase</keyword>
<keyword evidence="8" id="KW-1185">Reference proteome</keyword>
<dbReference type="InterPro" id="IPR009003">
    <property type="entry name" value="Peptidase_S1_PA"/>
</dbReference>
<dbReference type="EMBL" id="CP073100">
    <property type="protein sequence ID" value="QUE50464.1"/>
    <property type="molecule type" value="Genomic_DNA"/>
</dbReference>
<evidence type="ECO:0000256" key="1">
    <source>
        <dbReference type="ARBA" id="ARBA00010491"/>
    </source>
</evidence>
<name>A0A975G6Y5_9BACT</name>
<keyword evidence="6" id="KW-0720">Serine protease</keyword>
<evidence type="ECO:0000256" key="3">
    <source>
        <dbReference type="ARBA" id="ARBA00022670"/>
    </source>
</evidence>
<dbReference type="Proteomes" id="UP000676169">
    <property type="component" value="Chromosome"/>
</dbReference>
<evidence type="ECO:0000313" key="8">
    <source>
        <dbReference type="Proteomes" id="UP000676169"/>
    </source>
</evidence>
<dbReference type="GO" id="GO:0070009">
    <property type="term" value="F:serine-type aminopeptidase activity"/>
    <property type="evidence" value="ECO:0007669"/>
    <property type="project" value="UniProtKB-UniRule"/>
</dbReference>
<dbReference type="GO" id="GO:0006508">
    <property type="term" value="P:proteolysis"/>
    <property type="evidence" value="ECO:0007669"/>
    <property type="project" value="UniProtKB-KW"/>
</dbReference>
<gene>
    <name evidence="7" type="ORF">KBB96_16555</name>
</gene>
<dbReference type="GO" id="GO:0043171">
    <property type="term" value="P:peptide catabolic process"/>
    <property type="evidence" value="ECO:0007669"/>
    <property type="project" value="UniProtKB-UniRule"/>
</dbReference>
<dbReference type="KEGG" id="lamb:KBB96_16555"/>
<dbReference type="EC" id="3.4.14.-" evidence="6"/>
<accession>A0A975G6Y5</accession>
<comment type="similarity">
    <text evidence="1 6">Belongs to the peptidase S46 family.</text>
</comment>
<keyword evidence="3 6" id="KW-0645">Protease</keyword>
<sequence>MSGRSVRAAAFLFLITTGARGDEGMWLFNKPPVRQVKERYGFEMKPEWLDHLQRSAVHFGGGSGSFVSGDGLVLTNHHVAAGTLEKLGSAEHDYLKDGFSAATLSDELRCPDMELKVLMDIQDVTRQVTDAVAAKNPAEAVAARREVIARIEREALAATGMRSDVITLYRGGAYHLYQYKRYTDVRLVFAPEKQAGAFGGDPDNFEFPRWDLDMAFFRVYENGQPAKTPDYLKWSTTGAKEGELIFVAGHPGRTDRADTHAELIQARDHSLPQRLDAMLRNETLLSNWSARSEENRRRASGLITGIQNGRKSIQARLEGLLDPVFMAKKASEEQALRASFAASQEWKKAAEAFDEIAAIEAAQQPSARRERMLEGAEGFNSSLFSIARTLLRAGQETPKPDGQRLREFRSAARSSLELSLFSTRPIYKDLEIEKLANSLTLLCGTLGADDPLVVSVMAGKPPRDRATELIQGTRLENPAFRRQLYDGGTTAVTASKDPMIALATLIESESRTLRDQEDTAGESITRATETIALARFALGGDAVYPDATSSLRLAFGTVKGYETAAGKVPWSTTLGGLAETSAAHRNQPPYQMPANWEGKTFDRDIPFNFISTADITGGNSGSPVVNQAGELVGLIFDGNAPSLTCGYAYSDKTARAVSVHSAGMLEALRQIYHANRIVKEITR</sequence>
<protein>
    <recommendedName>
        <fullName evidence="6">Dipeptidyl-peptidase</fullName>
        <ecNumber evidence="6">3.4.14.-</ecNumber>
    </recommendedName>
</protein>
<dbReference type="SUPFAM" id="SSF50494">
    <property type="entry name" value="Trypsin-like serine proteases"/>
    <property type="match status" value="1"/>
</dbReference>
<reference evidence="7" key="1">
    <citation type="submission" date="2021-04" db="EMBL/GenBank/DDBJ databases">
        <title>Luteolibacter sp. 32A isolated from the skin of an Anderson's salamander (Ambystoma andersonii).</title>
        <authorList>
            <person name="Spergser J."/>
            <person name="Busse H.-J."/>
        </authorList>
    </citation>
    <scope>NUCLEOTIDE SEQUENCE</scope>
    <source>
        <strain evidence="7">32A</strain>
    </source>
</reference>
<dbReference type="PANTHER" id="PTHR38469">
    <property type="entry name" value="PERIPLASMIC PEPTIDASE SUBFAMILY S1B"/>
    <property type="match status" value="1"/>
</dbReference>
<dbReference type="RefSeq" id="WP_211630604.1">
    <property type="nucleotide sequence ID" value="NZ_CP073100.1"/>
</dbReference>
<evidence type="ECO:0000256" key="6">
    <source>
        <dbReference type="RuleBase" id="RU366067"/>
    </source>
</evidence>
<dbReference type="InterPro" id="IPR019500">
    <property type="entry name" value="Pep_S46"/>
</dbReference>
<evidence type="ECO:0000256" key="5">
    <source>
        <dbReference type="ARBA" id="ARBA00022801"/>
    </source>
</evidence>
<dbReference type="InterPro" id="IPR043504">
    <property type="entry name" value="Peptidase_S1_PA_chymotrypsin"/>
</dbReference>
<proteinExistence type="inferred from homology"/>
<dbReference type="Pfam" id="PF10459">
    <property type="entry name" value="Peptidase_S46"/>
    <property type="match status" value="1"/>
</dbReference>
<comment type="function">
    <text evidence="6">Catalyzes the removal of dipeptides from the N-terminus of oligopeptides.</text>
</comment>
<dbReference type="Gene3D" id="2.40.10.10">
    <property type="entry name" value="Trypsin-like serine proteases"/>
    <property type="match status" value="1"/>
</dbReference>
<dbReference type="AlphaFoldDB" id="A0A975G6Y5"/>
<keyword evidence="4" id="KW-0732">Signal</keyword>
<evidence type="ECO:0000313" key="7">
    <source>
        <dbReference type="EMBL" id="QUE50464.1"/>
    </source>
</evidence>
<keyword evidence="2 6" id="KW-0031">Aminopeptidase</keyword>
<evidence type="ECO:0000256" key="2">
    <source>
        <dbReference type="ARBA" id="ARBA00022438"/>
    </source>
</evidence>